<protein>
    <submittedName>
        <fullName evidence="5">Aldo/keto reductase</fullName>
    </submittedName>
</protein>
<dbReference type="AlphaFoldDB" id="A0A4Y6UYB3"/>
<proteinExistence type="predicted"/>
<organism evidence="5 6">
    <name type="scientific">Saccharibacillus brassicae</name>
    <dbReference type="NCBI Taxonomy" id="2583377"/>
    <lineage>
        <taxon>Bacteria</taxon>
        <taxon>Bacillati</taxon>
        <taxon>Bacillota</taxon>
        <taxon>Bacilli</taxon>
        <taxon>Bacillales</taxon>
        <taxon>Paenibacillaceae</taxon>
        <taxon>Saccharibacillus</taxon>
    </lineage>
</organism>
<dbReference type="OrthoDB" id="9773828at2"/>
<evidence type="ECO:0000256" key="2">
    <source>
        <dbReference type="PIRSR" id="PIRSR000097-2"/>
    </source>
</evidence>
<dbReference type="GO" id="GO:0016491">
    <property type="term" value="F:oxidoreductase activity"/>
    <property type="evidence" value="ECO:0007669"/>
    <property type="project" value="InterPro"/>
</dbReference>
<feature type="site" description="Lowers pKa of active site Tyr" evidence="3">
    <location>
        <position position="92"/>
    </location>
</feature>
<feature type="active site" description="Proton donor" evidence="1">
    <location>
        <position position="67"/>
    </location>
</feature>
<evidence type="ECO:0000256" key="1">
    <source>
        <dbReference type="PIRSR" id="PIRSR000097-1"/>
    </source>
</evidence>
<dbReference type="InterPro" id="IPR023210">
    <property type="entry name" value="NADP_OxRdtase_dom"/>
</dbReference>
<dbReference type="Pfam" id="PF00248">
    <property type="entry name" value="Aldo_ket_red"/>
    <property type="match status" value="1"/>
</dbReference>
<dbReference type="PANTHER" id="PTHR43638:SF3">
    <property type="entry name" value="ALDEHYDE REDUCTASE"/>
    <property type="match status" value="1"/>
</dbReference>
<evidence type="ECO:0000259" key="4">
    <source>
        <dbReference type="Pfam" id="PF00248"/>
    </source>
</evidence>
<dbReference type="RefSeq" id="WP_141448678.1">
    <property type="nucleotide sequence ID" value="NZ_CP041217.1"/>
</dbReference>
<dbReference type="PIRSF" id="PIRSF000097">
    <property type="entry name" value="AKR"/>
    <property type="match status" value="1"/>
</dbReference>
<dbReference type="EMBL" id="CP041217">
    <property type="protein sequence ID" value="QDH22134.1"/>
    <property type="molecule type" value="Genomic_DNA"/>
</dbReference>
<name>A0A4Y6UYB3_SACBS</name>
<evidence type="ECO:0000256" key="3">
    <source>
        <dbReference type="PIRSR" id="PIRSR000097-3"/>
    </source>
</evidence>
<feature type="domain" description="NADP-dependent oxidoreductase" evidence="4">
    <location>
        <begin position="29"/>
        <end position="282"/>
    </location>
</feature>
<dbReference type="PRINTS" id="PR00069">
    <property type="entry name" value="ALDKETRDTASE"/>
</dbReference>
<feature type="binding site" evidence="2">
    <location>
        <position position="125"/>
    </location>
    <ligand>
        <name>substrate</name>
    </ligand>
</feature>
<dbReference type="InterPro" id="IPR036812">
    <property type="entry name" value="NAD(P)_OxRdtase_dom_sf"/>
</dbReference>
<reference evidence="5 6" key="1">
    <citation type="submission" date="2019-06" db="EMBL/GenBank/DDBJ databases">
        <title>Saccharibacillus brassicae sp. nov., an endophytic bacterium isolated from Chinese cabbage seeds (Brassica pekinensis).</title>
        <authorList>
            <person name="Jiang L."/>
            <person name="Lee J."/>
            <person name="Kim S.W."/>
        </authorList>
    </citation>
    <scope>NUCLEOTIDE SEQUENCE [LARGE SCALE GENOMIC DNA]</scope>
    <source>
        <strain evidence="6">KCTC 43072 / ATSA2</strain>
    </source>
</reference>
<dbReference type="InterPro" id="IPR020471">
    <property type="entry name" value="AKR"/>
</dbReference>
<dbReference type="KEGG" id="saca:FFV09_15550"/>
<dbReference type="PANTHER" id="PTHR43638">
    <property type="entry name" value="OXIDOREDUCTASE, ALDO/KETO REDUCTASE FAMILY PROTEIN"/>
    <property type="match status" value="1"/>
</dbReference>
<evidence type="ECO:0000313" key="6">
    <source>
        <dbReference type="Proteomes" id="UP000316968"/>
    </source>
</evidence>
<accession>A0A4Y6UYB3</accession>
<gene>
    <name evidence="5" type="ORF">FFV09_15550</name>
</gene>
<dbReference type="Gene3D" id="3.20.20.100">
    <property type="entry name" value="NADP-dependent oxidoreductase domain"/>
    <property type="match status" value="1"/>
</dbReference>
<dbReference type="CDD" id="cd19138">
    <property type="entry name" value="AKR_YeaE"/>
    <property type="match status" value="1"/>
</dbReference>
<dbReference type="Proteomes" id="UP000316968">
    <property type="component" value="Chromosome"/>
</dbReference>
<keyword evidence="6" id="KW-1185">Reference proteome</keyword>
<sequence length="296" mass="32608">MDKRNTEEIRAALEQRTIKLADGTPLPAIGQGTWYMGEVEQEAEREADALRLGLDLGMTVIDTAEMYGSGGAERVVARALRGRRDEAFLVSKALPSHAGSAKLVEACENSLRRLETDRLDLYLLHWRGRVPLAETAEAMEKLKQSGKIVRWGVSNLDTADMEELWTAPEGRGCEINQVLYHLGSRGIEHDLLPWQRRVGMPIMAYCPLAQGGSLRRELMESSEVRRVAKRLEATPAQVLLAWVIRSGDALAIPKASSPGHVLENAAAARLCLSDEDIAQLEQAFPAPGRKVPLDIV</sequence>
<evidence type="ECO:0000313" key="5">
    <source>
        <dbReference type="EMBL" id="QDH22134.1"/>
    </source>
</evidence>
<dbReference type="SUPFAM" id="SSF51430">
    <property type="entry name" value="NAD(P)-linked oxidoreductase"/>
    <property type="match status" value="1"/>
</dbReference>